<evidence type="ECO:0000313" key="2">
    <source>
        <dbReference type="Proteomes" id="UP000432727"/>
    </source>
</evidence>
<dbReference type="OrthoDB" id="7507855at2"/>
<reference evidence="1 2" key="1">
    <citation type="submission" date="2019-12" db="EMBL/GenBank/DDBJ databases">
        <title>Genomic-based taxomic classification of the family Erythrobacteraceae.</title>
        <authorList>
            <person name="Xu L."/>
        </authorList>
    </citation>
    <scope>NUCLEOTIDE SEQUENCE [LARGE SCALE GENOMIC DNA]</scope>
    <source>
        <strain evidence="1 2">JCM 12189</strain>
    </source>
</reference>
<name>A0A6I4TLR2_9SPHN</name>
<accession>A0A6I4TLR2</accession>
<keyword evidence="2" id="KW-1185">Reference proteome</keyword>
<sequence length="86" mass="9721">MTQGKDSSDENFGILLGWSSSPAGERIALKMQSTRKVVESEEDVREYRYFLSKEQAVQLGNYLYTLAGETAPVRKKRGLIERMFGA</sequence>
<dbReference type="RefSeq" id="WP_160595166.1">
    <property type="nucleotide sequence ID" value="NZ_WTYI01000001.1"/>
</dbReference>
<protein>
    <submittedName>
        <fullName evidence="1">Uncharacterized protein</fullName>
    </submittedName>
</protein>
<dbReference type="EMBL" id="WTYI01000001">
    <property type="protein sequence ID" value="MXO95981.1"/>
    <property type="molecule type" value="Genomic_DNA"/>
</dbReference>
<gene>
    <name evidence="1" type="ORF">GRI34_06030</name>
</gene>
<organism evidence="1 2">
    <name type="scientific">Qipengyuania aquimaris</name>
    <dbReference type="NCBI Taxonomy" id="255984"/>
    <lineage>
        <taxon>Bacteria</taxon>
        <taxon>Pseudomonadati</taxon>
        <taxon>Pseudomonadota</taxon>
        <taxon>Alphaproteobacteria</taxon>
        <taxon>Sphingomonadales</taxon>
        <taxon>Erythrobacteraceae</taxon>
        <taxon>Qipengyuania</taxon>
    </lineage>
</organism>
<comment type="caution">
    <text evidence="1">The sequence shown here is derived from an EMBL/GenBank/DDBJ whole genome shotgun (WGS) entry which is preliminary data.</text>
</comment>
<dbReference type="Proteomes" id="UP000432727">
    <property type="component" value="Unassembled WGS sequence"/>
</dbReference>
<evidence type="ECO:0000313" key="1">
    <source>
        <dbReference type="EMBL" id="MXO95981.1"/>
    </source>
</evidence>
<proteinExistence type="predicted"/>
<dbReference type="AlphaFoldDB" id="A0A6I4TLR2"/>